<dbReference type="PANTHER" id="PTHR43498">
    <property type="entry name" value="FERREDOXIN:COB-COM HETERODISULFIDE REDUCTASE SUBUNIT A"/>
    <property type="match status" value="1"/>
</dbReference>
<dbReference type="OrthoDB" id="9759982at2"/>
<proteinExistence type="predicted"/>
<dbReference type="InterPro" id="IPR039650">
    <property type="entry name" value="HdrA-like"/>
</dbReference>
<protein>
    <recommendedName>
        <fullName evidence="8">FAD-dependent oxidoreductase</fullName>
    </recommendedName>
</protein>
<dbReference type="eggNOG" id="COG3634">
    <property type="taxonomic scope" value="Bacteria"/>
</dbReference>
<dbReference type="PANTHER" id="PTHR43498:SF1">
    <property type="entry name" value="COB--COM HETERODISULFIDE REDUCTASE IRON-SULFUR SUBUNIT A"/>
    <property type="match status" value="1"/>
</dbReference>
<dbReference type="GO" id="GO:0046872">
    <property type="term" value="F:metal ion binding"/>
    <property type="evidence" value="ECO:0007669"/>
    <property type="project" value="UniProtKB-KW"/>
</dbReference>
<evidence type="ECO:0008006" key="8">
    <source>
        <dbReference type="Google" id="ProtNLM"/>
    </source>
</evidence>
<keyword evidence="1" id="KW-0004">4Fe-4S</keyword>
<reference evidence="6 7" key="2">
    <citation type="journal article" date="2011" name="Stand. Genomic Sci.">
        <title>Complete genome sequence of Truepera radiovictrix type strain (RQ-24).</title>
        <authorList>
            <person name="Ivanova N."/>
            <person name="Rohde C."/>
            <person name="Munk C."/>
            <person name="Nolan M."/>
            <person name="Lucas S."/>
            <person name="Del Rio T.G."/>
            <person name="Tice H."/>
            <person name="Deshpande S."/>
            <person name="Cheng J.F."/>
            <person name="Tapia R."/>
            <person name="Han C."/>
            <person name="Goodwin L."/>
            <person name="Pitluck S."/>
            <person name="Liolios K."/>
            <person name="Mavromatis K."/>
            <person name="Mikhailova N."/>
            <person name="Pati A."/>
            <person name="Chen A."/>
            <person name="Palaniappan K."/>
            <person name="Land M."/>
            <person name="Hauser L."/>
            <person name="Chang Y.J."/>
            <person name="Jeffries C.D."/>
            <person name="Brambilla E."/>
            <person name="Rohde M."/>
            <person name="Goker M."/>
            <person name="Tindall B.J."/>
            <person name="Woyke T."/>
            <person name="Bristow J."/>
            <person name="Eisen J.A."/>
            <person name="Markowitz V."/>
            <person name="Hugenholtz P."/>
            <person name="Kyrpides N.C."/>
            <person name="Klenk H.P."/>
            <person name="Lapidus A."/>
        </authorList>
    </citation>
    <scope>NUCLEOTIDE SEQUENCE [LARGE SCALE GENOMIC DNA]</scope>
    <source>
        <strain evidence="7">DSM 17093 / CIP 108686 / LMG 22925 / RQ-24</strain>
    </source>
</reference>
<evidence type="ECO:0000256" key="1">
    <source>
        <dbReference type="ARBA" id="ARBA00022485"/>
    </source>
</evidence>
<evidence type="ECO:0000256" key="2">
    <source>
        <dbReference type="ARBA" id="ARBA00022723"/>
    </source>
</evidence>
<dbReference type="GO" id="GO:0051539">
    <property type="term" value="F:4 iron, 4 sulfur cluster binding"/>
    <property type="evidence" value="ECO:0007669"/>
    <property type="project" value="UniProtKB-KW"/>
</dbReference>
<dbReference type="KEGG" id="tra:Trad_2347"/>
<accession>D7CSN6</accession>
<evidence type="ECO:0000256" key="3">
    <source>
        <dbReference type="ARBA" id="ARBA00023002"/>
    </source>
</evidence>
<gene>
    <name evidence="6" type="ordered locus">Trad_2347</name>
</gene>
<keyword evidence="5" id="KW-0411">Iron-sulfur</keyword>
<name>D7CSN6_TRURR</name>
<sequence length="597" mass="62912">MPPHRTLRGVRRGRARPTSLVGGLLAAFVCFALAPLCAAAPTPLPSAVDVLVVGSEPEGIIAAVAAAEEGARTLLVTEAARVGGLFVTGEMNSLDLRTSPTLLQRGLFERWWHRVGRASAFDVREAEAAFEAMLADAGVEVVRGAPSPRVLSEDGRVTGVQVGAWTVHAHQVVDATPEGDLAAAAGAPYTLGFASLGLEARMADTLVFRMTGVDWRRLQQSVRERGPAYAEADAYAAWGHFGGFPAAYEAQEEGVRLRGLNLGRQADGSVLVNALLVYGVDPFDPASRAAGRARAEREAPRIVAYLRALPGLEGATYGGVAETLYVRETRHFRARCTLSVDDVLDNVVTERDVAAGSYPLDVQSLTPADNGFVYGVPEVYGAQLCVALPEGVDDLWIAGKTAGYDPLAASSARVVPFGMALGEAIGVAAAQAARGGVRAHAYADDEALIQSVRTRLRERGAYLPEVRARAPSGPAEHPHFGAYRTLRRRGLALGGYDNDPQLDAAMPARGFLYLLANVGARFWGDAGLGEALVAAFPELPEHLTPEVAGGLVEAAGCALGRCEGWAEVLSGLEPSGVLTRGEAYALAAHLAEWGTRD</sequence>
<evidence type="ECO:0000313" key="6">
    <source>
        <dbReference type="EMBL" id="ADI15456.1"/>
    </source>
</evidence>
<organism evidence="6 7">
    <name type="scientific">Truepera radiovictrix (strain DSM 17093 / CIP 108686 / LMG 22925 / RQ-24)</name>
    <dbReference type="NCBI Taxonomy" id="649638"/>
    <lineage>
        <taxon>Bacteria</taxon>
        <taxon>Thermotogati</taxon>
        <taxon>Deinococcota</taxon>
        <taxon>Deinococci</taxon>
        <taxon>Trueperales</taxon>
        <taxon>Trueperaceae</taxon>
        <taxon>Truepera</taxon>
    </lineage>
</organism>
<keyword evidence="3" id="KW-0560">Oxidoreductase</keyword>
<reference evidence="7" key="1">
    <citation type="submission" date="2010-05" db="EMBL/GenBank/DDBJ databases">
        <title>The complete genome of Truepera radiovictris DSM 17093.</title>
        <authorList>
            <consortium name="US DOE Joint Genome Institute (JGI-PGF)"/>
            <person name="Lucas S."/>
            <person name="Copeland A."/>
            <person name="Lapidus A."/>
            <person name="Glavina del Rio T."/>
            <person name="Dalin E."/>
            <person name="Tice H."/>
            <person name="Bruce D."/>
            <person name="Goodwin L."/>
            <person name="Pitluck S."/>
            <person name="Kyrpides N."/>
            <person name="Mavromatis K."/>
            <person name="Ovchinnikova G."/>
            <person name="Munk A.C."/>
            <person name="Detter J.C."/>
            <person name="Han C."/>
            <person name="Tapia R."/>
            <person name="Land M."/>
            <person name="Hauser L."/>
            <person name="Markowitz V."/>
            <person name="Cheng J.-F."/>
            <person name="Hugenholtz P."/>
            <person name="Woyke T."/>
            <person name="Wu D."/>
            <person name="Tindall B."/>
            <person name="Pomrenke H.G."/>
            <person name="Brambilla E."/>
            <person name="Klenk H.-P."/>
            <person name="Eisen J.A."/>
        </authorList>
    </citation>
    <scope>NUCLEOTIDE SEQUENCE [LARGE SCALE GENOMIC DNA]</scope>
    <source>
        <strain evidence="7">DSM 17093 / CIP 108686 / LMG 22925 / RQ-24</strain>
    </source>
</reference>
<evidence type="ECO:0000313" key="7">
    <source>
        <dbReference type="Proteomes" id="UP000000379"/>
    </source>
</evidence>
<dbReference type="Proteomes" id="UP000000379">
    <property type="component" value="Chromosome"/>
</dbReference>
<dbReference type="RefSeq" id="WP_013178819.1">
    <property type="nucleotide sequence ID" value="NC_014221.1"/>
</dbReference>
<keyword evidence="2" id="KW-0479">Metal-binding</keyword>
<dbReference type="Gene3D" id="3.50.50.60">
    <property type="entry name" value="FAD/NAD(P)-binding domain"/>
    <property type="match status" value="1"/>
</dbReference>
<dbReference type="AlphaFoldDB" id="D7CSN6"/>
<keyword evidence="7" id="KW-1185">Reference proteome</keyword>
<keyword evidence="4" id="KW-0408">Iron</keyword>
<evidence type="ECO:0000256" key="5">
    <source>
        <dbReference type="ARBA" id="ARBA00023014"/>
    </source>
</evidence>
<evidence type="ECO:0000256" key="4">
    <source>
        <dbReference type="ARBA" id="ARBA00023004"/>
    </source>
</evidence>
<dbReference type="InterPro" id="IPR036188">
    <property type="entry name" value="FAD/NAD-bd_sf"/>
</dbReference>
<dbReference type="EMBL" id="CP002049">
    <property type="protein sequence ID" value="ADI15456.1"/>
    <property type="molecule type" value="Genomic_DNA"/>
</dbReference>
<dbReference type="STRING" id="649638.Trad_2347"/>
<dbReference type="SUPFAM" id="SSF51905">
    <property type="entry name" value="FAD/NAD(P)-binding domain"/>
    <property type="match status" value="1"/>
</dbReference>
<dbReference type="GO" id="GO:0016491">
    <property type="term" value="F:oxidoreductase activity"/>
    <property type="evidence" value="ECO:0007669"/>
    <property type="project" value="UniProtKB-KW"/>
</dbReference>
<dbReference type="Pfam" id="PF12831">
    <property type="entry name" value="FAD_oxidored"/>
    <property type="match status" value="1"/>
</dbReference>
<dbReference type="HOGENOM" id="CLU_029694_0_0_0"/>